<dbReference type="InterPro" id="IPR014837">
    <property type="entry name" value="EF-hand_Ca_insen"/>
</dbReference>
<keyword evidence="5" id="KW-1185">Reference proteome</keyword>
<dbReference type="EMBL" id="UYYF01000720">
    <property type="protein sequence ID" value="VDM98970.1"/>
    <property type="molecule type" value="Genomic_DNA"/>
</dbReference>
<evidence type="ECO:0000256" key="1">
    <source>
        <dbReference type="ARBA" id="ARBA00022737"/>
    </source>
</evidence>
<proteinExistence type="predicted"/>
<accession>A0A0N5CRG6</accession>
<dbReference type="Proteomes" id="UP000276776">
    <property type="component" value="Unassembled WGS sequence"/>
</dbReference>
<dbReference type="SUPFAM" id="SSF47473">
    <property type="entry name" value="EF-hand"/>
    <property type="match status" value="2"/>
</dbReference>
<keyword evidence="2" id="KW-0009">Actin-binding</keyword>
<evidence type="ECO:0000313" key="5">
    <source>
        <dbReference type="Proteomes" id="UP000276776"/>
    </source>
</evidence>
<protein>
    <submittedName>
        <fullName evidence="6">EF-hand domain-containing protein</fullName>
    </submittedName>
</protein>
<dbReference type="Gene3D" id="1.10.238.10">
    <property type="entry name" value="EF-hand"/>
    <property type="match status" value="2"/>
</dbReference>
<feature type="domain" description="EF-hand" evidence="3">
    <location>
        <begin position="12"/>
        <end position="46"/>
    </location>
</feature>
<dbReference type="InterPro" id="IPR011992">
    <property type="entry name" value="EF-hand-dom_pair"/>
</dbReference>
<evidence type="ECO:0000259" key="3">
    <source>
        <dbReference type="PROSITE" id="PS50222"/>
    </source>
</evidence>
<evidence type="ECO:0000313" key="6">
    <source>
        <dbReference type="WBParaSite" id="TCLT_0000281601-mRNA-1"/>
    </source>
</evidence>
<dbReference type="SMART" id="SM01184">
    <property type="entry name" value="efhand_Ca_insen"/>
    <property type="match status" value="1"/>
</dbReference>
<dbReference type="GO" id="GO:0005509">
    <property type="term" value="F:calcium ion binding"/>
    <property type="evidence" value="ECO:0007669"/>
    <property type="project" value="InterPro"/>
</dbReference>
<dbReference type="OrthoDB" id="10017054at2759"/>
<organism evidence="6">
    <name type="scientific">Thelazia callipaeda</name>
    <name type="common">Oriental eyeworm</name>
    <name type="synonym">Parasitic nematode</name>
    <dbReference type="NCBI Taxonomy" id="103827"/>
    <lineage>
        <taxon>Eukaryota</taxon>
        <taxon>Metazoa</taxon>
        <taxon>Ecdysozoa</taxon>
        <taxon>Nematoda</taxon>
        <taxon>Chromadorea</taxon>
        <taxon>Rhabditida</taxon>
        <taxon>Spirurina</taxon>
        <taxon>Spiruromorpha</taxon>
        <taxon>Thelazioidea</taxon>
        <taxon>Thelaziidae</taxon>
        <taxon>Thelazia</taxon>
    </lineage>
</organism>
<dbReference type="GO" id="GO:0003779">
    <property type="term" value="F:actin binding"/>
    <property type="evidence" value="ECO:0007669"/>
    <property type="project" value="UniProtKB-KW"/>
</dbReference>
<reference evidence="4 5" key="2">
    <citation type="submission" date="2018-11" db="EMBL/GenBank/DDBJ databases">
        <authorList>
            <consortium name="Pathogen Informatics"/>
        </authorList>
    </citation>
    <scope>NUCLEOTIDE SEQUENCE [LARGE SCALE GENOMIC DNA]</scope>
</reference>
<feature type="domain" description="EF-hand" evidence="3">
    <location>
        <begin position="52"/>
        <end position="87"/>
    </location>
</feature>
<keyword evidence="1" id="KW-0677">Repeat</keyword>
<dbReference type="WBParaSite" id="TCLT_0000281601-mRNA-1">
    <property type="protein sequence ID" value="TCLT_0000281601-mRNA-1"/>
    <property type="gene ID" value="TCLT_0000281601"/>
</dbReference>
<evidence type="ECO:0000313" key="4">
    <source>
        <dbReference type="EMBL" id="VDM98970.1"/>
    </source>
</evidence>
<dbReference type="PROSITE" id="PS50222">
    <property type="entry name" value="EF_HAND_2"/>
    <property type="match status" value="2"/>
</dbReference>
<reference evidence="6" key="1">
    <citation type="submission" date="2017-02" db="UniProtKB">
        <authorList>
            <consortium name="WormBaseParasite"/>
        </authorList>
    </citation>
    <scope>IDENTIFICATION</scope>
</reference>
<gene>
    <name evidence="4" type="ORF">TCLT_LOCUS2817</name>
</gene>
<name>A0A0N5CRG6_THECL</name>
<dbReference type="FunFam" id="1.10.238.10:FF:000004">
    <property type="entry name" value="Actinin alpha 1"/>
    <property type="match status" value="1"/>
</dbReference>
<evidence type="ECO:0000256" key="2">
    <source>
        <dbReference type="ARBA" id="ARBA00023203"/>
    </source>
</evidence>
<dbReference type="Pfam" id="PF08726">
    <property type="entry name" value="EFhand_Ca_insen"/>
    <property type="match status" value="1"/>
</dbReference>
<sequence length="154" mass="17690">MLMRDSKGISEEQLNEYRSSFNHFDKDRQGLDPEQLKSCLISIGYNIRPGKEGDQDMNRILSVLDPNRMGRIPFDAFLDFITRETGDADTAEQMIESFRVLSGGKSYITAEEIRRELPADQAEYCIKKMKHFQASNAPPGSYNYVSFSRSLYNQ</sequence>
<dbReference type="AlphaFoldDB" id="A0A0N5CRG6"/>
<dbReference type="STRING" id="103827.A0A0N5CRG6"/>
<dbReference type="OMA" id="AMEHIRV"/>
<dbReference type="InterPro" id="IPR002048">
    <property type="entry name" value="EF_hand_dom"/>
</dbReference>